<proteinExistence type="predicted"/>
<sequence>MSLNIVHAKLSILIVLYKRHYKDSAAITTLLNNRVRFQEKEIYVDFYVWNNTPSCSPALSGDSLTWLEGDNDGLPHVYNRVADMAFANGATHFMISDDDTDYSSQNYVDAISAALECETTSPPNSFGVMLPKIYSRETLISPGWRFWFFGRLSEQVDSGMNASVNKLAINSGVIFNKSCYEKMSPLFDERLKFYATDTAFFVRYESYYSHFYVLDTVLQHDLSEHTSDSAERAIFRFQEMIRGFRVIFERKGYLFHGVMEMYLMVSSLRKSISYKNTGFFRSYISSFRGKK</sequence>
<dbReference type="InterPro" id="IPR029044">
    <property type="entry name" value="Nucleotide-diphossugar_trans"/>
</dbReference>
<dbReference type="RefSeq" id="WP_064451496.1">
    <property type="nucleotide sequence ID" value="NZ_CP015600.1"/>
</dbReference>
<name>A0A172YZ42_9PSED</name>
<evidence type="ECO:0000313" key="2">
    <source>
        <dbReference type="Proteomes" id="UP000077829"/>
    </source>
</evidence>
<dbReference type="SUPFAM" id="SSF53448">
    <property type="entry name" value="Nucleotide-diphospho-sugar transferases"/>
    <property type="match status" value="1"/>
</dbReference>
<accession>A0A172YZ42</accession>
<evidence type="ECO:0000313" key="1">
    <source>
        <dbReference type="EMBL" id="ANF85236.1"/>
    </source>
</evidence>
<reference evidence="1 2" key="1">
    <citation type="submission" date="2016-05" db="EMBL/GenBank/DDBJ databases">
        <title>Complete genome sequence of Pseudomonas antarctica PAMC 27494.</title>
        <authorList>
            <person name="Lee J."/>
        </authorList>
    </citation>
    <scope>NUCLEOTIDE SEQUENCE [LARGE SCALE GENOMIC DNA]</scope>
    <source>
        <strain evidence="1 2">PAMC 27494</strain>
    </source>
</reference>
<evidence type="ECO:0008006" key="3">
    <source>
        <dbReference type="Google" id="ProtNLM"/>
    </source>
</evidence>
<dbReference type="KEGG" id="panr:A7J50_1814"/>
<gene>
    <name evidence="1" type="ORF">A7J50_1814</name>
</gene>
<dbReference type="AlphaFoldDB" id="A0A172YZ42"/>
<dbReference type="PATRIC" id="fig|219572.3.peg.1856"/>
<dbReference type="Proteomes" id="UP000077829">
    <property type="component" value="Chromosome"/>
</dbReference>
<dbReference type="EMBL" id="CP015600">
    <property type="protein sequence ID" value="ANF85236.1"/>
    <property type="molecule type" value="Genomic_DNA"/>
</dbReference>
<protein>
    <recommendedName>
        <fullName evidence="3">Glycosyltransferase, GT2 family</fullName>
    </recommendedName>
</protein>
<dbReference type="STRING" id="219572.A7J50_1814"/>
<organism evidence="1 2">
    <name type="scientific">Pseudomonas antarctica</name>
    <dbReference type="NCBI Taxonomy" id="219572"/>
    <lineage>
        <taxon>Bacteria</taxon>
        <taxon>Pseudomonadati</taxon>
        <taxon>Pseudomonadota</taxon>
        <taxon>Gammaproteobacteria</taxon>
        <taxon>Pseudomonadales</taxon>
        <taxon>Pseudomonadaceae</taxon>
        <taxon>Pseudomonas</taxon>
    </lineage>
</organism>